<keyword evidence="4" id="KW-0539">Nucleus</keyword>
<sequence length="175" mass="20325">MLVYPLNYLKYPHCPPNAIYKTSQVPPIPAKYNKSFSNLKFLSENQLLRRFEERKIMEIPSVPHLSLTKPNSKQSNHQIPNSNGRSKVNKRRRIIRKKQIKCRKPRTTVRRCRGNRRSSIGTKLRTLRKLIPGGNGSVGFEGLFNETARYILFMQMKIKAMEIMVRVLTDSNGVK</sequence>
<evidence type="ECO:0000313" key="6">
    <source>
        <dbReference type="EMBL" id="KAG8500147.1"/>
    </source>
</evidence>
<evidence type="ECO:0000256" key="4">
    <source>
        <dbReference type="ARBA" id="ARBA00023242"/>
    </source>
</evidence>
<evidence type="ECO:0008006" key="8">
    <source>
        <dbReference type="Google" id="ProtNLM"/>
    </source>
</evidence>
<proteinExistence type="predicted"/>
<dbReference type="GO" id="GO:0000976">
    <property type="term" value="F:transcription cis-regulatory region binding"/>
    <property type="evidence" value="ECO:0007669"/>
    <property type="project" value="UniProtKB-ARBA"/>
</dbReference>
<dbReference type="GO" id="GO:0005634">
    <property type="term" value="C:nucleus"/>
    <property type="evidence" value="ECO:0007669"/>
    <property type="project" value="UniProtKB-SubCell"/>
</dbReference>
<accession>A0A8J5ZFI5</accession>
<evidence type="ECO:0000256" key="3">
    <source>
        <dbReference type="ARBA" id="ARBA00023163"/>
    </source>
</evidence>
<dbReference type="PANTHER" id="PTHR33124">
    <property type="entry name" value="TRANSCRIPTION FACTOR IBH1-LIKE 1"/>
    <property type="match status" value="1"/>
</dbReference>
<feature type="compositionally biased region" description="Polar residues" evidence="5">
    <location>
        <begin position="68"/>
        <end position="84"/>
    </location>
</feature>
<comment type="subcellular location">
    <subcellularLocation>
        <location evidence="1">Nucleus</location>
    </subcellularLocation>
</comment>
<evidence type="ECO:0000256" key="2">
    <source>
        <dbReference type="ARBA" id="ARBA00023015"/>
    </source>
</evidence>
<dbReference type="SUPFAM" id="SSF47459">
    <property type="entry name" value="HLH, helix-loop-helix DNA-binding domain"/>
    <property type="match status" value="1"/>
</dbReference>
<evidence type="ECO:0000313" key="7">
    <source>
        <dbReference type="Proteomes" id="UP000701853"/>
    </source>
</evidence>
<reference evidence="6 7" key="1">
    <citation type="journal article" date="2021" name="bioRxiv">
        <title>The Gossypium anomalum genome as a resource for cotton improvement and evolutionary analysis of hybrid incompatibility.</title>
        <authorList>
            <person name="Grover C.E."/>
            <person name="Yuan D."/>
            <person name="Arick M.A."/>
            <person name="Miller E.R."/>
            <person name="Hu G."/>
            <person name="Peterson D.G."/>
            <person name="Wendel J.F."/>
            <person name="Udall J.A."/>
        </authorList>
    </citation>
    <scope>NUCLEOTIDE SEQUENCE [LARGE SCALE GENOMIC DNA]</scope>
    <source>
        <strain evidence="6">JFW-Udall</strain>
        <tissue evidence="6">Leaf</tissue>
    </source>
</reference>
<dbReference type="InterPro" id="IPR036638">
    <property type="entry name" value="HLH_DNA-bd_sf"/>
</dbReference>
<dbReference type="GO" id="GO:0006355">
    <property type="term" value="P:regulation of DNA-templated transcription"/>
    <property type="evidence" value="ECO:0007669"/>
    <property type="project" value="InterPro"/>
</dbReference>
<dbReference type="InterPro" id="IPR044660">
    <property type="entry name" value="IBH1-like"/>
</dbReference>
<name>A0A8J5ZFI5_9ROSI</name>
<dbReference type="InterPro" id="IPR044549">
    <property type="entry name" value="bHLH_AtIBH1-like"/>
</dbReference>
<dbReference type="AlphaFoldDB" id="A0A8J5ZFI5"/>
<gene>
    <name evidence="6" type="ORF">CXB51_004150</name>
</gene>
<dbReference type="EMBL" id="JAHUZN010000002">
    <property type="protein sequence ID" value="KAG8500147.1"/>
    <property type="molecule type" value="Genomic_DNA"/>
</dbReference>
<keyword evidence="7" id="KW-1185">Reference proteome</keyword>
<dbReference type="CDD" id="cd11444">
    <property type="entry name" value="bHLH_AtIBH1_like"/>
    <property type="match status" value="1"/>
</dbReference>
<keyword evidence="2" id="KW-0805">Transcription regulation</keyword>
<evidence type="ECO:0000256" key="1">
    <source>
        <dbReference type="ARBA" id="ARBA00004123"/>
    </source>
</evidence>
<feature type="region of interest" description="Disordered" evidence="5">
    <location>
        <begin position="62"/>
        <end position="90"/>
    </location>
</feature>
<dbReference type="PANTHER" id="PTHR33124:SF39">
    <property type="entry name" value="TRANSCRIPTION FACTOR UPBEAT1"/>
    <property type="match status" value="1"/>
</dbReference>
<dbReference type="OrthoDB" id="1935502at2759"/>
<keyword evidence="3" id="KW-0804">Transcription</keyword>
<evidence type="ECO:0000256" key="5">
    <source>
        <dbReference type="SAM" id="MobiDB-lite"/>
    </source>
</evidence>
<organism evidence="6 7">
    <name type="scientific">Gossypium anomalum</name>
    <dbReference type="NCBI Taxonomy" id="47600"/>
    <lineage>
        <taxon>Eukaryota</taxon>
        <taxon>Viridiplantae</taxon>
        <taxon>Streptophyta</taxon>
        <taxon>Embryophyta</taxon>
        <taxon>Tracheophyta</taxon>
        <taxon>Spermatophyta</taxon>
        <taxon>Magnoliopsida</taxon>
        <taxon>eudicotyledons</taxon>
        <taxon>Gunneridae</taxon>
        <taxon>Pentapetalae</taxon>
        <taxon>rosids</taxon>
        <taxon>malvids</taxon>
        <taxon>Malvales</taxon>
        <taxon>Malvaceae</taxon>
        <taxon>Malvoideae</taxon>
        <taxon>Gossypium</taxon>
    </lineage>
</organism>
<comment type="caution">
    <text evidence="6">The sequence shown here is derived from an EMBL/GenBank/DDBJ whole genome shotgun (WGS) entry which is preliminary data.</text>
</comment>
<dbReference type="Proteomes" id="UP000701853">
    <property type="component" value="Chromosome 2"/>
</dbReference>
<dbReference type="GO" id="GO:0046983">
    <property type="term" value="F:protein dimerization activity"/>
    <property type="evidence" value="ECO:0007669"/>
    <property type="project" value="InterPro"/>
</dbReference>
<protein>
    <recommendedName>
        <fullName evidence="8">BHLH domain-containing protein</fullName>
    </recommendedName>
</protein>